<evidence type="ECO:0000259" key="6">
    <source>
        <dbReference type="Pfam" id="PF16889"/>
    </source>
</evidence>
<dbReference type="Pfam" id="PF07940">
    <property type="entry name" value="Hepar_II_III_C"/>
    <property type="match status" value="1"/>
</dbReference>
<evidence type="ECO:0000256" key="2">
    <source>
        <dbReference type="ARBA" id="ARBA00022729"/>
    </source>
</evidence>
<dbReference type="RefSeq" id="WP_044841949.1">
    <property type="nucleotide sequence ID" value="NZ_CP059734.1"/>
</dbReference>
<evidence type="ECO:0000256" key="1">
    <source>
        <dbReference type="ARBA" id="ARBA00004418"/>
    </source>
</evidence>
<evidence type="ECO:0000256" key="4">
    <source>
        <dbReference type="ARBA" id="ARBA00023239"/>
    </source>
</evidence>
<dbReference type="PANTHER" id="PTHR39210">
    <property type="entry name" value="HEPARIN-SULFATE LYASE"/>
    <property type="match status" value="1"/>
</dbReference>
<keyword evidence="3" id="KW-0574">Periplasm</keyword>
<keyword evidence="4" id="KW-0456">Lyase</keyword>
<organism evidence="7 8">
    <name type="scientific">Thalassomonas viridans</name>
    <dbReference type="NCBI Taxonomy" id="137584"/>
    <lineage>
        <taxon>Bacteria</taxon>
        <taxon>Pseudomonadati</taxon>
        <taxon>Pseudomonadota</taxon>
        <taxon>Gammaproteobacteria</taxon>
        <taxon>Alteromonadales</taxon>
        <taxon>Colwelliaceae</taxon>
        <taxon>Thalassomonas</taxon>
    </lineage>
</organism>
<dbReference type="Gene3D" id="2.70.98.70">
    <property type="match status" value="1"/>
</dbReference>
<keyword evidence="8" id="KW-1185">Reference proteome</keyword>
<dbReference type="InterPro" id="IPR031680">
    <property type="entry name" value="Hepar_II_III_N"/>
</dbReference>
<comment type="subcellular location">
    <subcellularLocation>
        <location evidence="1">Periplasm</location>
    </subcellularLocation>
</comment>
<reference evidence="7 8" key="1">
    <citation type="journal article" date="2015" name="Genome Announc.">
        <title>Draft Genome Sequences of Marine Isolates of Thalassomonas viridans and Thalassomonas actiniarum.</title>
        <authorList>
            <person name="Olonade I."/>
            <person name="van Zyl L.J."/>
            <person name="Trindade M."/>
        </authorList>
    </citation>
    <scope>NUCLEOTIDE SEQUENCE [LARGE SCALE GENOMIC DNA]</scope>
    <source>
        <strain evidence="7 8">XOM25</strain>
    </source>
</reference>
<dbReference type="EMBL" id="CP059734">
    <property type="protein sequence ID" value="WDE08578.1"/>
    <property type="molecule type" value="Genomic_DNA"/>
</dbReference>
<dbReference type="Pfam" id="PF17963">
    <property type="entry name" value="Big_9"/>
    <property type="match status" value="1"/>
</dbReference>
<evidence type="ECO:0000256" key="3">
    <source>
        <dbReference type="ARBA" id="ARBA00022764"/>
    </source>
</evidence>
<dbReference type="InterPro" id="IPR012480">
    <property type="entry name" value="Hepar_II_III_C"/>
</dbReference>
<evidence type="ECO:0000313" key="7">
    <source>
        <dbReference type="EMBL" id="WDE08578.1"/>
    </source>
</evidence>
<dbReference type="SUPFAM" id="SSF48230">
    <property type="entry name" value="Chondroitin AC/alginate lyase"/>
    <property type="match status" value="1"/>
</dbReference>
<gene>
    <name evidence="7" type="ORF">SG34_032165</name>
</gene>
<dbReference type="Proteomes" id="UP000032352">
    <property type="component" value="Chromosome pTvir"/>
</dbReference>
<evidence type="ECO:0000313" key="8">
    <source>
        <dbReference type="Proteomes" id="UP000032352"/>
    </source>
</evidence>
<dbReference type="Gene3D" id="1.50.10.100">
    <property type="entry name" value="Chondroitin AC/alginate lyase"/>
    <property type="match status" value="1"/>
</dbReference>
<evidence type="ECO:0000259" key="5">
    <source>
        <dbReference type="Pfam" id="PF07940"/>
    </source>
</evidence>
<feature type="domain" description="Heparinase II/III-like C-terminal" evidence="5">
    <location>
        <begin position="542"/>
        <end position="761"/>
    </location>
</feature>
<proteinExistence type="predicted"/>
<reference evidence="7 8" key="2">
    <citation type="journal article" date="2022" name="Mar. Drugs">
        <title>Bioassay-Guided Fractionation Leads to the Detection of Cholic Acid Generated by the Rare Thalassomonas sp.</title>
        <authorList>
            <person name="Pheiffer F."/>
            <person name="Schneider Y.K."/>
            <person name="Hansen E.H."/>
            <person name="Andersen J.H."/>
            <person name="Isaksson J."/>
            <person name="Busche T."/>
            <person name="R C."/>
            <person name="Kalinowski J."/>
            <person name="Zyl L.V."/>
            <person name="Trindade M."/>
        </authorList>
    </citation>
    <scope>NUCLEOTIDE SEQUENCE [LARGE SCALE GENOMIC DNA]</scope>
    <source>
        <strain evidence="7 8">XOM25</strain>
    </source>
</reference>
<sequence>MKYFIYSLLFCMSLSGCGGSSANKKPLKPKGVFAHQDQIDSAWSEIVEIDILANDNYSGAIEIIIVQSPVYGELSVDTNKVSYTPYKERSVADTFSYYLRQNDVQSATVSAAINLKLPNRVIAFERPAVDFFEEGNKYPLSVTLIEPALENTRVWFKRYINGVLDSTYQGPEIVVAKGEDTVAFDYVLEIKDRAGDYEQEHILIAYLADEADPKAEIAYRSLGTPDPDLLHLSTKDNWYNETESARIVNDRGFSLNWMNFPVWVIPDAPTWSENPFENNSWLLYYHSLSWLFAYEYAYQQTGNDEYLNIISTTLLDYLTASPRKSPKSVMSWNDHTVAWRTENLTYFYIRYFKKMWDETQKATFDLGIREHADQLRQLLDDAAFIGHNHGMFHALSLYNYSYAFPAQSAEYDYRTKSLQRIKELYEEMVDKNSGISTEQSSNYHIGAIKLFSNSNKLIGDLSGEYDPGFKVQIENMVDFAAHLIYPDGGAPAMGDSNYGDTGYLKRLNASISNKGIQSGYLDYINTRGNNGTPLLNAYVSTSSGYAIIRPEVDSTWEEKMVLFFDAGKKRFSHGHDDSLNFTLFDDNRPIVVDSGGPYIYSTEQRAYYRSKYAHNTLVIDGEKEDLNDAILHEATCLEEFCYAIGQINQRETLHTRILVASRNKQATVYIFDHVSSTNSHNFELIYHFAADSHIQQEEKIDKIILPGKCTTQISVLSNLSMQRSYYHGDSKTEEKNKQGWLSPKYGLEIPAPVIQYTTQGKNFWSLTEISSNPNSSQLEFNNEDVPTVFSLTTDSMALSIDFSNGSQPVITALP</sequence>
<name>A0AAF0CCN8_9GAMM</name>
<dbReference type="GO" id="GO:0042597">
    <property type="term" value="C:periplasmic space"/>
    <property type="evidence" value="ECO:0007669"/>
    <property type="project" value="UniProtKB-SubCell"/>
</dbReference>
<protein>
    <submittedName>
        <fullName evidence="7">Heparinase II/III family protein</fullName>
    </submittedName>
</protein>
<dbReference type="Pfam" id="PF16889">
    <property type="entry name" value="Hepar_II_III_N"/>
    <property type="match status" value="1"/>
</dbReference>
<dbReference type="PANTHER" id="PTHR39210:SF1">
    <property type="entry name" value="HEPARIN-SULFATE LYASE"/>
    <property type="match status" value="1"/>
</dbReference>
<dbReference type="PROSITE" id="PS51257">
    <property type="entry name" value="PROKAR_LIPOPROTEIN"/>
    <property type="match status" value="1"/>
</dbReference>
<dbReference type="AlphaFoldDB" id="A0AAF0CCN8"/>
<dbReference type="KEGG" id="tvd:SG34_032165"/>
<feature type="domain" description="Heparin-sulfate lyase N-terminal" evidence="6">
    <location>
        <begin position="260"/>
        <end position="503"/>
    </location>
</feature>
<dbReference type="GO" id="GO:0016829">
    <property type="term" value="F:lyase activity"/>
    <property type="evidence" value="ECO:0007669"/>
    <property type="project" value="UniProtKB-KW"/>
</dbReference>
<keyword evidence="2" id="KW-0732">Signal</keyword>
<accession>A0AAF0CCN8</accession>
<dbReference type="InterPro" id="IPR008929">
    <property type="entry name" value="Chondroitin_lyas"/>
</dbReference>
<dbReference type="Gene3D" id="2.60.40.3440">
    <property type="match status" value="1"/>
</dbReference>